<evidence type="ECO:0000313" key="7">
    <source>
        <dbReference type="EMBL" id="KAL3699950.1"/>
    </source>
</evidence>
<dbReference type="PANTHER" id="PTHR21596">
    <property type="entry name" value="RIBONUCLEASE P SUBUNIT P38"/>
    <property type="match status" value="1"/>
</dbReference>
<dbReference type="AlphaFoldDB" id="A0ABD3IC27"/>
<keyword evidence="1 3" id="KW-0175">Coiled coil</keyword>
<dbReference type="PANTHER" id="PTHR21596:SF3">
    <property type="entry name" value="FACTOR OF DNA METHYLATION 1-RELATED"/>
    <property type="match status" value="1"/>
</dbReference>
<organism evidence="7 8">
    <name type="scientific">Riccia sorocarpa</name>
    <dbReference type="NCBI Taxonomy" id="122646"/>
    <lineage>
        <taxon>Eukaryota</taxon>
        <taxon>Viridiplantae</taxon>
        <taxon>Streptophyta</taxon>
        <taxon>Embryophyta</taxon>
        <taxon>Marchantiophyta</taxon>
        <taxon>Marchantiopsida</taxon>
        <taxon>Marchantiidae</taxon>
        <taxon>Marchantiales</taxon>
        <taxon>Ricciaceae</taxon>
        <taxon>Riccia</taxon>
    </lineage>
</organism>
<keyword evidence="2" id="KW-0943">RNA-mediated gene silencing</keyword>
<evidence type="ECO:0000256" key="2">
    <source>
        <dbReference type="ARBA" id="ARBA00023158"/>
    </source>
</evidence>
<name>A0ABD3IC27_9MARC</name>
<keyword evidence="8" id="KW-1185">Reference proteome</keyword>
<gene>
    <name evidence="7" type="ORF">R1sor_017972</name>
</gene>
<feature type="domain" description="Zinc finger-XS" evidence="6">
    <location>
        <begin position="44"/>
        <end position="84"/>
    </location>
</feature>
<dbReference type="InterPro" id="IPR005379">
    <property type="entry name" value="FDM1-5/IDN2_XH"/>
</dbReference>
<dbReference type="Pfam" id="PF03470">
    <property type="entry name" value="zf-XS"/>
    <property type="match status" value="1"/>
</dbReference>
<dbReference type="Gene3D" id="3.30.70.2890">
    <property type="entry name" value="XS domain"/>
    <property type="match status" value="1"/>
</dbReference>
<evidence type="ECO:0000259" key="4">
    <source>
        <dbReference type="Pfam" id="PF03468"/>
    </source>
</evidence>
<dbReference type="InterPro" id="IPR038588">
    <property type="entry name" value="XS_domain_sf"/>
</dbReference>
<evidence type="ECO:0000313" key="8">
    <source>
        <dbReference type="Proteomes" id="UP001633002"/>
    </source>
</evidence>
<comment type="caution">
    <text evidence="7">The sequence shown here is derived from an EMBL/GenBank/DDBJ whole genome shotgun (WGS) entry which is preliminary data.</text>
</comment>
<dbReference type="InterPro" id="IPR045177">
    <property type="entry name" value="FDM1-5/IDN2"/>
</dbReference>
<dbReference type="EMBL" id="JBJQOH010000001">
    <property type="protein sequence ID" value="KAL3699950.1"/>
    <property type="molecule type" value="Genomic_DNA"/>
</dbReference>
<dbReference type="InterPro" id="IPR005381">
    <property type="entry name" value="Znf-XS_domain"/>
</dbReference>
<dbReference type="Proteomes" id="UP001633002">
    <property type="component" value="Unassembled WGS sequence"/>
</dbReference>
<feature type="coiled-coil region" evidence="3">
    <location>
        <begin position="300"/>
        <end position="482"/>
    </location>
</feature>
<evidence type="ECO:0000259" key="5">
    <source>
        <dbReference type="Pfam" id="PF03469"/>
    </source>
</evidence>
<dbReference type="Pfam" id="PF03469">
    <property type="entry name" value="XH"/>
    <property type="match status" value="1"/>
</dbReference>
<feature type="domain" description="XS" evidence="4">
    <location>
        <begin position="117"/>
        <end position="229"/>
    </location>
</feature>
<sequence>MMSDDEDVHDVYSDDDMDVIEEEALKRLESKEFVVENADGTLRCPFSPNRKKQSYPYKDLLQHAEGVAHGKRGAEAAGRHMALAKYLKTHLSAKATPPVERVHKLELAAPERREGKDLLVWPWCGVVYNIDNSKRGESGQSVGIGNVEVKKFFEAFHPEKATVCWGPRGHMGLAAVFFRRDLEGYSDAQAFEKWFLDKGHGRRDWEKANASKNLGEHLYGWLARKDDYEGRREIPNDWALSKMLKESGDLKDVTMLVAELTQMHEQQVQNLKNTVTARNDQFESLVHEVAVARQKADLIKLQLEEKHKQELEQVKQAAQQSTDRHARLMQEQNARLQKSVEFLQRRWKQLEEKEHRNQVDKTRLEQEKQEHQRHLDIVNQESERQKNYQTHQVKLIQKHEEENKNLALLMQNMTLQLATKQQAEIEKQQMEEIKESRKFAELAESFEPSEPATSNTKLLEDIKEMEKKLAESHAKNEEMNEDLEFGHKTITELLKKERASTQELEKAREVALQILTKNPQYGKEDGIYVRRMGLIDETPWSSACEKRFKRAKDGWQIICGTKLSEWADKIRDPEFHCFRTVRVGKGDDWKRVLDENNEDLLALKKELGEEVLKTVTTALEEIEEWNPSGRYPIHVAWSSKTDERATLSEIILMLRRVAVEGVGKKGAGKKRRVVVLD</sequence>
<dbReference type="InterPro" id="IPR005380">
    <property type="entry name" value="XS_domain"/>
</dbReference>
<evidence type="ECO:0000256" key="3">
    <source>
        <dbReference type="SAM" id="Coils"/>
    </source>
</evidence>
<reference evidence="7 8" key="1">
    <citation type="submission" date="2024-09" db="EMBL/GenBank/DDBJ databases">
        <title>Chromosome-scale assembly of Riccia sorocarpa.</title>
        <authorList>
            <person name="Paukszto L."/>
        </authorList>
    </citation>
    <scope>NUCLEOTIDE SEQUENCE [LARGE SCALE GENOMIC DNA]</scope>
    <source>
        <strain evidence="7">LP-2024</strain>
        <tissue evidence="7">Aerial parts of the thallus</tissue>
    </source>
</reference>
<dbReference type="GO" id="GO:0031047">
    <property type="term" value="P:regulatory ncRNA-mediated gene silencing"/>
    <property type="evidence" value="ECO:0007669"/>
    <property type="project" value="UniProtKB-KW"/>
</dbReference>
<accession>A0ABD3IC27</accession>
<protein>
    <submittedName>
        <fullName evidence="7">Uncharacterized protein</fullName>
    </submittedName>
</protein>
<dbReference type="Pfam" id="PF03468">
    <property type="entry name" value="XS"/>
    <property type="match status" value="1"/>
</dbReference>
<evidence type="ECO:0000259" key="6">
    <source>
        <dbReference type="Pfam" id="PF03470"/>
    </source>
</evidence>
<evidence type="ECO:0000256" key="1">
    <source>
        <dbReference type="ARBA" id="ARBA00023054"/>
    </source>
</evidence>
<proteinExistence type="predicted"/>
<feature type="domain" description="Factor of DNA methylation 1-5/IDN2" evidence="5">
    <location>
        <begin position="530"/>
        <end position="654"/>
    </location>
</feature>